<dbReference type="SMART" id="SM00409">
    <property type="entry name" value="IG"/>
    <property type="match status" value="1"/>
</dbReference>
<feature type="transmembrane region" description="Helical" evidence="1">
    <location>
        <begin position="158"/>
        <end position="175"/>
    </location>
</feature>
<dbReference type="InterPro" id="IPR003599">
    <property type="entry name" value="Ig_sub"/>
</dbReference>
<name>A0A9C6XS77_FRAOC</name>
<dbReference type="Pfam" id="PF13927">
    <property type="entry name" value="Ig_3"/>
    <property type="match status" value="1"/>
</dbReference>
<dbReference type="Gene3D" id="2.60.40.10">
    <property type="entry name" value="Immunoglobulins"/>
    <property type="match status" value="1"/>
</dbReference>
<keyword evidence="1" id="KW-1133">Transmembrane helix</keyword>
<keyword evidence="1" id="KW-0812">Transmembrane</keyword>
<dbReference type="Proteomes" id="UP000504606">
    <property type="component" value="Unplaced"/>
</dbReference>
<evidence type="ECO:0000313" key="4">
    <source>
        <dbReference type="RefSeq" id="XP_052129254.1"/>
    </source>
</evidence>
<dbReference type="InterPro" id="IPR037448">
    <property type="entry name" value="Zig-8"/>
</dbReference>
<dbReference type="PANTHER" id="PTHR23279:SF4">
    <property type="entry name" value="DEFECTIVE PROBOSCIS EXTENSION RESPONSE 2, ISOFORM F-RELATED"/>
    <property type="match status" value="1"/>
</dbReference>
<evidence type="ECO:0000256" key="1">
    <source>
        <dbReference type="SAM" id="Phobius"/>
    </source>
</evidence>
<dbReference type="InterPro" id="IPR036179">
    <property type="entry name" value="Ig-like_dom_sf"/>
</dbReference>
<feature type="domain" description="Ig-like" evidence="2">
    <location>
        <begin position="30"/>
        <end position="138"/>
    </location>
</feature>
<dbReference type="KEGG" id="foc:127750797"/>
<dbReference type="InterPro" id="IPR007110">
    <property type="entry name" value="Ig-like_dom"/>
</dbReference>
<organism evidence="3 4">
    <name type="scientific">Frankliniella occidentalis</name>
    <name type="common">Western flower thrips</name>
    <name type="synonym">Euthrips occidentalis</name>
    <dbReference type="NCBI Taxonomy" id="133901"/>
    <lineage>
        <taxon>Eukaryota</taxon>
        <taxon>Metazoa</taxon>
        <taxon>Ecdysozoa</taxon>
        <taxon>Arthropoda</taxon>
        <taxon>Hexapoda</taxon>
        <taxon>Insecta</taxon>
        <taxon>Pterygota</taxon>
        <taxon>Neoptera</taxon>
        <taxon>Paraneoptera</taxon>
        <taxon>Thysanoptera</taxon>
        <taxon>Terebrantia</taxon>
        <taxon>Thripoidea</taxon>
        <taxon>Thripidae</taxon>
        <taxon>Frankliniella</taxon>
    </lineage>
</organism>
<sequence>MARKAGRSTSDTSRNKDPLSTRPEYYFAFPFLSEWRAQILGSSDLHVKTGSSITLTCVLSQGPHDLGTVQWFRNDQLLSNQVAADVHPNALDPEPRVRITVAWTEALTSKLFIGYAKPSDSGNYTCKPTSLAESASVNVHVINGEHPAAMQHGNKNRASALSLHCMVYSIILVIMRR</sequence>
<keyword evidence="1" id="KW-0472">Membrane</keyword>
<dbReference type="PROSITE" id="PS50835">
    <property type="entry name" value="IG_LIKE"/>
    <property type="match status" value="1"/>
</dbReference>
<dbReference type="PANTHER" id="PTHR23279">
    <property type="entry name" value="DEFECTIVE PROBOSCIS EXTENSION RESPONSE DPR -RELATED"/>
    <property type="match status" value="1"/>
</dbReference>
<dbReference type="SUPFAM" id="SSF48726">
    <property type="entry name" value="Immunoglobulin"/>
    <property type="match status" value="1"/>
</dbReference>
<evidence type="ECO:0000259" key="2">
    <source>
        <dbReference type="PROSITE" id="PS50835"/>
    </source>
</evidence>
<dbReference type="OrthoDB" id="190835at2759"/>
<dbReference type="InterPro" id="IPR013783">
    <property type="entry name" value="Ig-like_fold"/>
</dbReference>
<dbReference type="RefSeq" id="XP_052129254.1">
    <property type="nucleotide sequence ID" value="XM_052273294.1"/>
</dbReference>
<reference evidence="4" key="1">
    <citation type="submission" date="2025-08" db="UniProtKB">
        <authorList>
            <consortium name="RefSeq"/>
        </authorList>
    </citation>
    <scope>IDENTIFICATION</scope>
    <source>
        <tissue evidence="4">Whole organism</tissue>
    </source>
</reference>
<dbReference type="AlphaFoldDB" id="A0A9C6XS77"/>
<dbReference type="GO" id="GO:0032589">
    <property type="term" value="C:neuron projection membrane"/>
    <property type="evidence" value="ECO:0007669"/>
    <property type="project" value="TreeGrafter"/>
</dbReference>
<evidence type="ECO:0000313" key="3">
    <source>
        <dbReference type="Proteomes" id="UP000504606"/>
    </source>
</evidence>
<proteinExistence type="predicted"/>
<dbReference type="GeneID" id="127750797"/>
<gene>
    <name evidence="4" type="primary">LOC127750797</name>
</gene>
<protein>
    <submittedName>
        <fullName evidence="4">Uncharacterized protein LOC127750797</fullName>
    </submittedName>
</protein>
<keyword evidence="3" id="KW-1185">Reference proteome</keyword>
<accession>A0A9C6XS77</accession>
<dbReference type="GO" id="GO:0050808">
    <property type="term" value="P:synapse organization"/>
    <property type="evidence" value="ECO:0007669"/>
    <property type="project" value="TreeGrafter"/>
</dbReference>